<evidence type="ECO:0000259" key="9">
    <source>
        <dbReference type="PROSITE" id="PS50305"/>
    </source>
</evidence>
<keyword evidence="4 7" id="KW-0479">Metal-binding</keyword>
<dbReference type="SUPFAM" id="SSF52467">
    <property type="entry name" value="DHS-like NAD/FAD-binding domain"/>
    <property type="match status" value="1"/>
</dbReference>
<dbReference type="GO" id="GO:0017136">
    <property type="term" value="F:histone deacetylase activity, NAD-dependent"/>
    <property type="evidence" value="ECO:0007669"/>
    <property type="project" value="TreeGrafter"/>
</dbReference>
<feature type="binding site" evidence="7">
    <location>
        <position position="166"/>
    </location>
    <ligand>
        <name>Zn(2+)</name>
        <dbReference type="ChEBI" id="CHEBI:29105"/>
    </ligand>
</feature>
<proteinExistence type="inferred from homology"/>
<dbReference type="InterPro" id="IPR050134">
    <property type="entry name" value="NAD-dep_sirtuin_deacylases"/>
</dbReference>
<dbReference type="Gene3D" id="3.30.1600.10">
    <property type="entry name" value="SIR2/SIRT2 'Small Domain"/>
    <property type="match status" value="1"/>
</dbReference>
<evidence type="ECO:0000256" key="4">
    <source>
        <dbReference type="ARBA" id="ARBA00022723"/>
    </source>
</evidence>
<dbReference type="InterPro" id="IPR026591">
    <property type="entry name" value="Sirtuin_cat_small_dom_sf"/>
</dbReference>
<feature type="region of interest" description="Disordered" evidence="8">
    <location>
        <begin position="1"/>
        <end position="23"/>
    </location>
</feature>
<evidence type="ECO:0000256" key="3">
    <source>
        <dbReference type="ARBA" id="ARBA00022679"/>
    </source>
</evidence>
<evidence type="ECO:0000313" key="10">
    <source>
        <dbReference type="EMBL" id="CAG8626648.1"/>
    </source>
</evidence>
<keyword evidence="5 7" id="KW-0862">Zinc</keyword>
<accession>A0A9N9D8J2</accession>
<dbReference type="PANTHER" id="PTHR11085:SF6">
    <property type="entry name" value="NAD-DEPENDENT PROTEIN DEACETYLASE SIRTUIN-2"/>
    <property type="match status" value="1"/>
</dbReference>
<evidence type="ECO:0000313" key="11">
    <source>
        <dbReference type="Proteomes" id="UP000789375"/>
    </source>
</evidence>
<evidence type="ECO:0000256" key="7">
    <source>
        <dbReference type="PROSITE-ProRule" id="PRU00236"/>
    </source>
</evidence>
<feature type="domain" description="Deacetylase sirtuin-type" evidence="9">
    <location>
        <begin position="25"/>
        <end position="299"/>
    </location>
</feature>
<evidence type="ECO:0000256" key="5">
    <source>
        <dbReference type="ARBA" id="ARBA00022833"/>
    </source>
</evidence>
<dbReference type="Pfam" id="PF02146">
    <property type="entry name" value="SIR2"/>
    <property type="match status" value="1"/>
</dbReference>
<comment type="similarity">
    <text evidence="2">Belongs to the sirtuin family. Class I subfamily.</text>
</comment>
<dbReference type="InterPro" id="IPR003000">
    <property type="entry name" value="Sirtuin"/>
</dbReference>
<dbReference type="CDD" id="cd01408">
    <property type="entry name" value="SIRT1"/>
    <property type="match status" value="1"/>
</dbReference>
<comment type="cofactor">
    <cofactor evidence="1">
        <name>Zn(2+)</name>
        <dbReference type="ChEBI" id="CHEBI:29105"/>
    </cofactor>
</comment>
<dbReference type="Proteomes" id="UP000789375">
    <property type="component" value="Unassembled WGS sequence"/>
</dbReference>
<dbReference type="AlphaFoldDB" id="A0A9N9D8J2"/>
<dbReference type="Gene3D" id="3.40.50.1220">
    <property type="entry name" value="TPP-binding domain"/>
    <property type="match status" value="1"/>
</dbReference>
<reference evidence="10" key="1">
    <citation type="submission" date="2021-06" db="EMBL/GenBank/DDBJ databases">
        <authorList>
            <person name="Kallberg Y."/>
            <person name="Tangrot J."/>
            <person name="Rosling A."/>
        </authorList>
    </citation>
    <scope>NUCLEOTIDE SEQUENCE</scope>
    <source>
        <strain evidence="10">87-6 pot B 2015</strain>
    </source>
</reference>
<sequence>MSKNQPAESVSGKSKRDGKTKGEPKILEPLTIESVAHLIKTEKARQIVVMAGAGISTAAGIPDFRSPGTGLYDNLQKYDLPYPEAIFDISFFKENPEPFFALAKELYPGKFLPTLTHYFIALLHRKKILRRCFTQNIDTLERLAGLSDDMIVEAHGSFAKSKCLKCNKLADAKWMKDIVYKGEVPKCDSCKVGIVKPCITFFGESLPANFFQRINDFTRCDLLIVIGTSLQVQPFASLLDAVGSKTPRLLINLEKVGVFGLQDMGFDFDGEHQKYRRDAFYRGTCDDGVMKLAELCGWKEALLQMYEEGRASLIKQYGTIPASIVTTAARVEKKIEVEPRTKAKEEVDKLVKEFEDKIKIESEISEEVDQMIKEFEEKTNLNEIKSVDKELLNENERDPGKEKEGELNDKDNKEILVKGTNESVKEGNIVNKEIEEKKVVIELKGGGITEKL</sequence>
<keyword evidence="11" id="KW-1185">Reference proteome</keyword>
<dbReference type="InterPro" id="IPR026590">
    <property type="entry name" value="Ssirtuin_cat_dom"/>
</dbReference>
<dbReference type="PANTHER" id="PTHR11085">
    <property type="entry name" value="NAD-DEPENDENT PROTEIN DEACYLASE SIRTUIN-5, MITOCHONDRIAL-RELATED"/>
    <property type="match status" value="1"/>
</dbReference>
<dbReference type="PROSITE" id="PS50305">
    <property type="entry name" value="SIRTUIN"/>
    <property type="match status" value="1"/>
</dbReference>
<evidence type="ECO:0000256" key="2">
    <source>
        <dbReference type="ARBA" id="ARBA00006924"/>
    </source>
</evidence>
<feature type="binding site" evidence="7">
    <location>
        <position position="163"/>
    </location>
    <ligand>
        <name>Zn(2+)</name>
        <dbReference type="ChEBI" id="CHEBI:29105"/>
    </ligand>
</feature>
<evidence type="ECO:0000256" key="1">
    <source>
        <dbReference type="ARBA" id="ARBA00001947"/>
    </source>
</evidence>
<feature type="binding site" evidence="7">
    <location>
        <position position="187"/>
    </location>
    <ligand>
        <name>Zn(2+)</name>
        <dbReference type="ChEBI" id="CHEBI:29105"/>
    </ligand>
</feature>
<dbReference type="GO" id="GO:0070403">
    <property type="term" value="F:NAD+ binding"/>
    <property type="evidence" value="ECO:0007669"/>
    <property type="project" value="InterPro"/>
</dbReference>
<feature type="binding site" evidence="7">
    <location>
        <position position="190"/>
    </location>
    <ligand>
        <name>Zn(2+)</name>
        <dbReference type="ChEBI" id="CHEBI:29105"/>
    </ligand>
</feature>
<dbReference type="EMBL" id="CAJVPP010003321">
    <property type="protein sequence ID" value="CAG8626648.1"/>
    <property type="molecule type" value="Genomic_DNA"/>
</dbReference>
<name>A0A9N9D8J2_FUNMO</name>
<organism evidence="10 11">
    <name type="scientific">Funneliformis mosseae</name>
    <name type="common">Endomycorrhizal fungus</name>
    <name type="synonym">Glomus mosseae</name>
    <dbReference type="NCBI Taxonomy" id="27381"/>
    <lineage>
        <taxon>Eukaryota</taxon>
        <taxon>Fungi</taxon>
        <taxon>Fungi incertae sedis</taxon>
        <taxon>Mucoromycota</taxon>
        <taxon>Glomeromycotina</taxon>
        <taxon>Glomeromycetes</taxon>
        <taxon>Glomerales</taxon>
        <taxon>Glomeraceae</taxon>
        <taxon>Funneliformis</taxon>
    </lineage>
</organism>
<comment type="caution">
    <text evidence="10">The sequence shown here is derived from an EMBL/GenBank/DDBJ whole genome shotgun (WGS) entry which is preliminary data.</text>
</comment>
<feature type="active site" description="Proton acceptor" evidence="7">
    <location>
        <position position="155"/>
    </location>
</feature>
<dbReference type="InterPro" id="IPR029035">
    <property type="entry name" value="DHS-like_NAD/FAD-binding_dom"/>
</dbReference>
<keyword evidence="3" id="KW-0808">Transferase</keyword>
<dbReference type="GO" id="GO:0005634">
    <property type="term" value="C:nucleus"/>
    <property type="evidence" value="ECO:0007669"/>
    <property type="project" value="TreeGrafter"/>
</dbReference>
<protein>
    <submittedName>
        <fullName evidence="10">4323_t:CDS:1</fullName>
    </submittedName>
</protein>
<evidence type="ECO:0000256" key="8">
    <source>
        <dbReference type="SAM" id="MobiDB-lite"/>
    </source>
</evidence>
<feature type="compositionally biased region" description="Polar residues" evidence="8">
    <location>
        <begin position="1"/>
        <end position="12"/>
    </location>
</feature>
<dbReference type="GO" id="GO:0046872">
    <property type="term" value="F:metal ion binding"/>
    <property type="evidence" value="ECO:0007669"/>
    <property type="project" value="UniProtKB-KW"/>
</dbReference>
<gene>
    <name evidence="10" type="ORF">FMOSSE_LOCUS10272</name>
</gene>
<feature type="compositionally biased region" description="Basic and acidic residues" evidence="8">
    <location>
        <begin position="14"/>
        <end position="23"/>
    </location>
</feature>
<evidence type="ECO:0000256" key="6">
    <source>
        <dbReference type="ARBA" id="ARBA00023027"/>
    </source>
</evidence>
<keyword evidence="6" id="KW-0520">NAD</keyword>
<feature type="region of interest" description="Disordered" evidence="8">
    <location>
        <begin position="391"/>
        <end position="414"/>
    </location>
</feature>